<reference evidence="2 3" key="1">
    <citation type="submission" date="2018-12" db="EMBL/GenBank/DDBJ databases">
        <title>Vibrio sp. isolated from China Sea.</title>
        <authorList>
            <person name="Li Y."/>
        </authorList>
    </citation>
    <scope>NUCLEOTIDE SEQUENCE [LARGE SCALE GENOMIC DNA]</scope>
    <source>
        <strain evidence="2 3">BEI207</strain>
    </source>
</reference>
<dbReference type="InterPro" id="IPR036397">
    <property type="entry name" value="RNaseH_sf"/>
</dbReference>
<organism evidence="2 3">
    <name type="scientific">Vibrio aquaticus</name>
    <dbReference type="NCBI Taxonomy" id="2496559"/>
    <lineage>
        <taxon>Bacteria</taxon>
        <taxon>Pseudomonadati</taxon>
        <taxon>Pseudomonadota</taxon>
        <taxon>Gammaproteobacteria</taxon>
        <taxon>Vibrionales</taxon>
        <taxon>Vibrionaceae</taxon>
        <taxon>Vibrio</taxon>
    </lineage>
</organism>
<dbReference type="Pfam" id="PF13276">
    <property type="entry name" value="HTH_21"/>
    <property type="match status" value="1"/>
</dbReference>
<comment type="caution">
    <text evidence="2">The sequence shown here is derived from an EMBL/GenBank/DDBJ whole genome shotgun (WGS) entry which is preliminary data.</text>
</comment>
<dbReference type="InterPro" id="IPR001584">
    <property type="entry name" value="Integrase_cat-core"/>
</dbReference>
<dbReference type="EMBL" id="RXZH01000016">
    <property type="protein sequence ID" value="RTZ13675.1"/>
    <property type="molecule type" value="Genomic_DNA"/>
</dbReference>
<dbReference type="Proteomes" id="UP000268973">
    <property type="component" value="Unassembled WGS sequence"/>
</dbReference>
<evidence type="ECO:0000259" key="1">
    <source>
        <dbReference type="PROSITE" id="PS50994"/>
    </source>
</evidence>
<evidence type="ECO:0000313" key="3">
    <source>
        <dbReference type="Proteomes" id="UP000268973"/>
    </source>
</evidence>
<dbReference type="PROSITE" id="PS50994">
    <property type="entry name" value="INTEGRASE"/>
    <property type="match status" value="1"/>
</dbReference>
<dbReference type="InterPro" id="IPR025948">
    <property type="entry name" value="HTH-like_dom"/>
</dbReference>
<name>A0A3S0PL16_9VIBR</name>
<protein>
    <submittedName>
        <fullName evidence="2">IS3 family transposase</fullName>
    </submittedName>
</protein>
<dbReference type="AlphaFoldDB" id="A0A3S0PL16"/>
<dbReference type="InterPro" id="IPR050900">
    <property type="entry name" value="Transposase_IS3/IS150/IS904"/>
</dbReference>
<keyword evidence="3" id="KW-1185">Reference proteome</keyword>
<gene>
    <name evidence="2" type="ORF">EJ063_19300</name>
</gene>
<proteinExistence type="predicted"/>
<dbReference type="NCBIfam" id="NF033516">
    <property type="entry name" value="transpos_IS3"/>
    <property type="match status" value="1"/>
</dbReference>
<dbReference type="PANTHER" id="PTHR46889">
    <property type="entry name" value="TRANSPOSASE INSF FOR INSERTION SEQUENCE IS3B-RELATED"/>
    <property type="match status" value="1"/>
</dbReference>
<dbReference type="InterPro" id="IPR012337">
    <property type="entry name" value="RNaseH-like_sf"/>
</dbReference>
<feature type="domain" description="Integrase catalytic" evidence="1">
    <location>
        <begin position="136"/>
        <end position="297"/>
    </location>
</feature>
<dbReference type="InterPro" id="IPR048020">
    <property type="entry name" value="Transpos_IS3"/>
</dbReference>
<dbReference type="PANTHER" id="PTHR46889:SF4">
    <property type="entry name" value="TRANSPOSASE INSO FOR INSERTION SEQUENCE ELEMENT IS911B-RELATED"/>
    <property type="match status" value="1"/>
</dbReference>
<dbReference type="GO" id="GO:0003676">
    <property type="term" value="F:nucleic acid binding"/>
    <property type="evidence" value="ECO:0007669"/>
    <property type="project" value="InterPro"/>
</dbReference>
<evidence type="ECO:0000313" key="2">
    <source>
        <dbReference type="EMBL" id="RTZ13675.1"/>
    </source>
</evidence>
<sequence length="297" mass="34855">MPKKGLGVLREAARVKYEFIESYVGEYSISLMCRTLEVNRSGYYKWRHHTPSERSKRRERFEQLVMCTFAQYRARYGSVRIAEELNEAGHACCVNYVADIMKEKGIRARNGKGFKYSKDVAAMTNVADNLLRRDFESETPNQKWVTDITYIWVKSRWLFLATVMDLHSRRIVGWSLGTTMTVELITNALKMAFESRKPPKGVIIHSDRGVQYRAYKYQDFMRKHGGVPSMSRQGNCWDNAVMESFYSRLKVELIYAEDYQTVEEARMGIFEYIEVFYNRRRRHSALGHVSPVEYESM</sequence>
<dbReference type="Pfam" id="PF00665">
    <property type="entry name" value="rve"/>
    <property type="match status" value="1"/>
</dbReference>
<accession>A0A3S0PL16</accession>
<dbReference type="GO" id="GO:0015074">
    <property type="term" value="P:DNA integration"/>
    <property type="evidence" value="ECO:0007669"/>
    <property type="project" value="InterPro"/>
</dbReference>
<dbReference type="SUPFAM" id="SSF53098">
    <property type="entry name" value="Ribonuclease H-like"/>
    <property type="match status" value="1"/>
</dbReference>
<dbReference type="Pfam" id="PF13333">
    <property type="entry name" value="rve_2"/>
    <property type="match status" value="1"/>
</dbReference>
<dbReference type="Gene3D" id="3.30.420.10">
    <property type="entry name" value="Ribonuclease H-like superfamily/Ribonuclease H"/>
    <property type="match status" value="1"/>
</dbReference>